<dbReference type="SUPFAM" id="SSF75217">
    <property type="entry name" value="alpha/beta knot"/>
    <property type="match status" value="1"/>
</dbReference>
<dbReference type="GO" id="GO:0008173">
    <property type="term" value="F:RNA methyltransferase activity"/>
    <property type="evidence" value="ECO:0007669"/>
    <property type="project" value="InterPro"/>
</dbReference>
<gene>
    <name evidence="5" type="primary">rlmB</name>
    <name evidence="5" type="ORF">EHO60_01005</name>
</gene>
<feature type="domain" description="tRNA/rRNA methyltransferase SpoU type" evidence="3">
    <location>
        <begin position="101"/>
        <end position="239"/>
    </location>
</feature>
<dbReference type="CDD" id="cd18103">
    <property type="entry name" value="SpoU-like_RlmB"/>
    <property type="match status" value="1"/>
</dbReference>
<dbReference type="InterPro" id="IPR001537">
    <property type="entry name" value="SpoU_MeTrfase"/>
</dbReference>
<name>A0A4R9GJP5_9LEPT</name>
<dbReference type="Pfam" id="PF00588">
    <property type="entry name" value="SpoU_methylase"/>
    <property type="match status" value="1"/>
</dbReference>
<dbReference type="GO" id="GO:0003723">
    <property type="term" value="F:RNA binding"/>
    <property type="evidence" value="ECO:0007669"/>
    <property type="project" value="InterPro"/>
</dbReference>
<dbReference type="Proteomes" id="UP000298458">
    <property type="component" value="Unassembled WGS sequence"/>
</dbReference>
<dbReference type="AlphaFoldDB" id="A0A4R9GJP5"/>
<sequence length="248" mass="27761">MSRSDFIYGKRNISENLVRHLELGSELSFREVWVKANPNQELKEILKRLPKHVKVNEVSLSKLDQLVPGCNHQGIIAQRILLHSGDKKSFEEHLKSCKGPILIPDRIQDPGNLGNILRTAECFGIETVLIPDRESSGITPVVEKTASGALAYLQVFRVGNLAQLLDKLKKRNFWVVSTADQGSEDWSKVPAWEDLVILMGNEGEGVKRILLEKSDFVLRIPLHGHISSLNVTVATGIVLDRLKNRPLP</sequence>
<dbReference type="PANTHER" id="PTHR46429:SF1">
    <property type="entry name" value="23S RRNA (GUANOSINE-2'-O-)-METHYLTRANSFERASE RLMB"/>
    <property type="match status" value="1"/>
</dbReference>
<feature type="domain" description="RNA 2-O ribose methyltransferase substrate binding" evidence="4">
    <location>
        <begin position="7"/>
        <end position="78"/>
    </location>
</feature>
<evidence type="ECO:0000259" key="3">
    <source>
        <dbReference type="Pfam" id="PF00588"/>
    </source>
</evidence>
<dbReference type="GO" id="GO:0006396">
    <property type="term" value="P:RNA processing"/>
    <property type="evidence" value="ECO:0007669"/>
    <property type="project" value="InterPro"/>
</dbReference>
<dbReference type="InterPro" id="IPR029064">
    <property type="entry name" value="Ribosomal_eL30-like_sf"/>
</dbReference>
<evidence type="ECO:0000259" key="4">
    <source>
        <dbReference type="Pfam" id="PF08032"/>
    </source>
</evidence>
<dbReference type="PANTHER" id="PTHR46429">
    <property type="entry name" value="23S RRNA (GUANOSINE-2'-O-)-METHYLTRANSFERASE RLMB"/>
    <property type="match status" value="1"/>
</dbReference>
<dbReference type="EMBL" id="RQET01000001">
    <property type="protein sequence ID" value="TGK13954.1"/>
    <property type="molecule type" value="Genomic_DNA"/>
</dbReference>
<dbReference type="NCBIfam" id="TIGR00186">
    <property type="entry name" value="rRNA_methyl_3"/>
    <property type="match status" value="1"/>
</dbReference>
<dbReference type="InterPro" id="IPR029028">
    <property type="entry name" value="Alpha/beta_knot_MTases"/>
</dbReference>
<comment type="caution">
    <text evidence="5">The sequence shown here is derived from an EMBL/GenBank/DDBJ whole genome shotgun (WGS) entry which is preliminary data.</text>
</comment>
<evidence type="ECO:0000313" key="6">
    <source>
        <dbReference type="Proteomes" id="UP000298458"/>
    </source>
</evidence>
<keyword evidence="6" id="KW-1185">Reference proteome</keyword>
<keyword evidence="1 5" id="KW-0489">Methyltransferase</keyword>
<dbReference type="Gene3D" id="3.40.1280.10">
    <property type="match status" value="1"/>
</dbReference>
<reference evidence="5" key="1">
    <citation type="journal article" date="2019" name="PLoS Negl. Trop. Dis.">
        <title>Revisiting the worldwide diversity of Leptospira species in the environment.</title>
        <authorList>
            <person name="Vincent A.T."/>
            <person name="Schiettekatte O."/>
            <person name="Bourhy P."/>
            <person name="Veyrier F.J."/>
            <person name="Picardeau M."/>
        </authorList>
    </citation>
    <scope>NUCLEOTIDE SEQUENCE [LARGE SCALE GENOMIC DNA]</scope>
    <source>
        <strain evidence="5">SSW15</strain>
    </source>
</reference>
<dbReference type="OrthoDB" id="9794400at2"/>
<proteinExistence type="predicted"/>
<evidence type="ECO:0000256" key="2">
    <source>
        <dbReference type="ARBA" id="ARBA00022679"/>
    </source>
</evidence>
<evidence type="ECO:0000313" key="5">
    <source>
        <dbReference type="EMBL" id="TGK13954.1"/>
    </source>
</evidence>
<protein>
    <submittedName>
        <fullName evidence="5">23S rRNA (Guanosine(2251)-2'-O)-methyltransferase RlmB</fullName>
    </submittedName>
</protein>
<accession>A0A4R9GJP5</accession>
<dbReference type="SUPFAM" id="SSF55315">
    <property type="entry name" value="L30e-like"/>
    <property type="match status" value="1"/>
</dbReference>
<organism evidence="5 6">
    <name type="scientific">Leptospira fletcheri</name>
    <dbReference type="NCBI Taxonomy" id="2484981"/>
    <lineage>
        <taxon>Bacteria</taxon>
        <taxon>Pseudomonadati</taxon>
        <taxon>Spirochaetota</taxon>
        <taxon>Spirochaetia</taxon>
        <taxon>Leptospirales</taxon>
        <taxon>Leptospiraceae</taxon>
        <taxon>Leptospira</taxon>
    </lineage>
</organism>
<dbReference type="Pfam" id="PF08032">
    <property type="entry name" value="SpoU_sub_bind"/>
    <property type="match status" value="1"/>
</dbReference>
<dbReference type="InterPro" id="IPR013123">
    <property type="entry name" value="SpoU_subst-bd"/>
</dbReference>
<evidence type="ECO:0000256" key="1">
    <source>
        <dbReference type="ARBA" id="ARBA00022603"/>
    </source>
</evidence>
<dbReference type="GO" id="GO:0005829">
    <property type="term" value="C:cytosol"/>
    <property type="evidence" value="ECO:0007669"/>
    <property type="project" value="TreeGrafter"/>
</dbReference>
<dbReference type="GO" id="GO:0032259">
    <property type="term" value="P:methylation"/>
    <property type="evidence" value="ECO:0007669"/>
    <property type="project" value="UniProtKB-KW"/>
</dbReference>
<dbReference type="Gene3D" id="3.30.1330.30">
    <property type="match status" value="1"/>
</dbReference>
<dbReference type="InterPro" id="IPR004441">
    <property type="entry name" value="rRNA_MeTrfase_TrmH"/>
</dbReference>
<dbReference type="InterPro" id="IPR029026">
    <property type="entry name" value="tRNA_m1G_MTases_N"/>
</dbReference>
<keyword evidence="2 5" id="KW-0808">Transferase</keyword>